<dbReference type="GO" id="GO:0070888">
    <property type="term" value="F:E-box binding"/>
    <property type="evidence" value="ECO:0000318"/>
    <property type="project" value="GO_Central"/>
</dbReference>
<evidence type="ECO:0000259" key="2">
    <source>
        <dbReference type="PROSITE" id="PS50888"/>
    </source>
</evidence>
<dbReference type="PhylomeDB" id="B3RW21"/>
<dbReference type="FunCoup" id="B3RW21">
    <property type="interactions" value="42"/>
</dbReference>
<dbReference type="PANTHER" id="PTHR19290">
    <property type="entry name" value="BASIC HELIX-LOOP-HELIX PROTEIN NEUROGENIN-RELATED"/>
    <property type="match status" value="1"/>
</dbReference>
<feature type="domain" description="BHLH" evidence="2">
    <location>
        <begin position="107"/>
        <end position="159"/>
    </location>
</feature>
<keyword evidence="4" id="KW-1185">Reference proteome</keyword>
<feature type="compositionally biased region" description="Basic and acidic residues" evidence="1">
    <location>
        <begin position="83"/>
        <end position="94"/>
    </location>
</feature>
<dbReference type="GO" id="GO:0061564">
    <property type="term" value="P:axon development"/>
    <property type="evidence" value="ECO:0000318"/>
    <property type="project" value="GO_Central"/>
</dbReference>
<dbReference type="Gene3D" id="4.10.280.10">
    <property type="entry name" value="Helix-loop-helix DNA-binding domain"/>
    <property type="match status" value="1"/>
</dbReference>
<dbReference type="SUPFAM" id="SSF47459">
    <property type="entry name" value="HLH, helix-loop-helix DNA-binding domain"/>
    <property type="match status" value="1"/>
</dbReference>
<dbReference type="GO" id="GO:0045944">
    <property type="term" value="P:positive regulation of transcription by RNA polymerase II"/>
    <property type="evidence" value="ECO:0000318"/>
    <property type="project" value="GO_Central"/>
</dbReference>
<dbReference type="GO" id="GO:0007423">
    <property type="term" value="P:sensory organ development"/>
    <property type="evidence" value="ECO:0000318"/>
    <property type="project" value="GO_Central"/>
</dbReference>
<dbReference type="AlphaFoldDB" id="B3RW21"/>
<dbReference type="GeneID" id="6753347"/>
<feature type="compositionally biased region" description="Low complexity" evidence="1">
    <location>
        <begin position="183"/>
        <end position="198"/>
    </location>
</feature>
<dbReference type="EMBL" id="DS985244">
    <property type="protein sequence ID" value="EDV25593.1"/>
    <property type="molecule type" value="Genomic_DNA"/>
</dbReference>
<accession>B3RW21</accession>
<evidence type="ECO:0000313" key="3">
    <source>
        <dbReference type="EMBL" id="EDV25593.1"/>
    </source>
</evidence>
<dbReference type="STRING" id="10228.B3RW21"/>
<dbReference type="GO" id="GO:0046983">
    <property type="term" value="F:protein dimerization activity"/>
    <property type="evidence" value="ECO:0007669"/>
    <property type="project" value="InterPro"/>
</dbReference>
<dbReference type="KEGG" id="tad:TRIADDRAFT_55857"/>
<reference evidence="3 4" key="1">
    <citation type="journal article" date="2008" name="Nature">
        <title>The Trichoplax genome and the nature of placozoans.</title>
        <authorList>
            <person name="Srivastava M."/>
            <person name="Begovic E."/>
            <person name="Chapman J."/>
            <person name="Putnam N.H."/>
            <person name="Hellsten U."/>
            <person name="Kawashima T."/>
            <person name="Kuo A."/>
            <person name="Mitros T."/>
            <person name="Salamov A."/>
            <person name="Carpenter M.L."/>
            <person name="Signorovitch A.Y."/>
            <person name="Moreno M.A."/>
            <person name="Kamm K."/>
            <person name="Grimwood J."/>
            <person name="Schmutz J."/>
            <person name="Shapiro H."/>
            <person name="Grigoriev I.V."/>
            <person name="Buss L.W."/>
            <person name="Schierwater B."/>
            <person name="Dellaporta S.L."/>
            <person name="Rokhsar D.S."/>
        </authorList>
    </citation>
    <scope>NUCLEOTIDE SEQUENCE [LARGE SCALE GENOMIC DNA]</scope>
    <source>
        <strain evidence="3 4">Grell-BS-1999</strain>
    </source>
</reference>
<dbReference type="CDD" id="cd11390">
    <property type="entry name" value="bHLH_TS"/>
    <property type="match status" value="1"/>
</dbReference>
<feature type="region of interest" description="Disordered" evidence="1">
    <location>
        <begin position="75"/>
        <end position="114"/>
    </location>
</feature>
<dbReference type="HOGENOM" id="CLU_1186353_0_0_1"/>
<name>B3RW21_TRIAD</name>
<dbReference type="eggNOG" id="KOG3898">
    <property type="taxonomic scope" value="Eukaryota"/>
</dbReference>
<sequence length="234" mass="26783">MSEVSSFEDEFENQDLLNLLDDIASCGDEFGRLESPLTLDSPFYASQHPPSLQNWLPLNKPLDIKSLKKKVVSTTSAMKRKRYDKDSETRQDRNHSKKKKKNAISTVRRTRANERERNRMHNLNDAYEELRKVVPHYPADRKLSKIETLILAQNYILSLSDLLLQRTSADYQQKINKEFCSQPYSPSSTPIATTTSNSRDSDDDSSLSSPLDFNDDPVSPFDNGIDMEMNVVAF</sequence>
<dbReference type="InterPro" id="IPR050359">
    <property type="entry name" value="bHLH_transcription_factors"/>
</dbReference>
<dbReference type="InParanoid" id="B3RW21"/>
<organism evidence="3 4">
    <name type="scientific">Trichoplax adhaerens</name>
    <name type="common">Trichoplax reptans</name>
    <dbReference type="NCBI Taxonomy" id="10228"/>
    <lineage>
        <taxon>Eukaryota</taxon>
        <taxon>Metazoa</taxon>
        <taxon>Placozoa</taxon>
        <taxon>Uniplacotomia</taxon>
        <taxon>Trichoplacea</taxon>
        <taxon>Trichoplacidae</taxon>
        <taxon>Trichoplax</taxon>
    </lineage>
</organism>
<dbReference type="GO" id="GO:0000981">
    <property type="term" value="F:DNA-binding transcription factor activity, RNA polymerase II-specific"/>
    <property type="evidence" value="ECO:0000318"/>
    <property type="project" value="GO_Central"/>
</dbReference>
<dbReference type="PANTHER" id="PTHR19290:SF163">
    <property type="entry name" value="BASIC HELIX-LOOP-HELIX NEURAL TRANSCRIPTION FACTOR TAP"/>
    <property type="match status" value="1"/>
</dbReference>
<dbReference type="PROSITE" id="PS50888">
    <property type="entry name" value="BHLH"/>
    <property type="match status" value="1"/>
</dbReference>
<dbReference type="InterPro" id="IPR036638">
    <property type="entry name" value="HLH_DNA-bd_sf"/>
</dbReference>
<dbReference type="Pfam" id="PF00010">
    <property type="entry name" value="HLH"/>
    <property type="match status" value="1"/>
</dbReference>
<proteinExistence type="predicted"/>
<dbReference type="SMART" id="SM00353">
    <property type="entry name" value="HLH"/>
    <property type="match status" value="1"/>
</dbReference>
<dbReference type="RefSeq" id="XP_002111626.1">
    <property type="nucleotide sequence ID" value="XM_002111590.1"/>
</dbReference>
<dbReference type="InterPro" id="IPR011598">
    <property type="entry name" value="bHLH_dom"/>
</dbReference>
<protein>
    <recommendedName>
        <fullName evidence="2">BHLH domain-containing protein</fullName>
    </recommendedName>
</protein>
<gene>
    <name evidence="3" type="ORF">TRIADDRAFT_55857</name>
</gene>
<dbReference type="GO" id="GO:0005634">
    <property type="term" value="C:nucleus"/>
    <property type="evidence" value="ECO:0000318"/>
    <property type="project" value="GO_Central"/>
</dbReference>
<dbReference type="Proteomes" id="UP000009022">
    <property type="component" value="Unassembled WGS sequence"/>
</dbReference>
<dbReference type="CTD" id="6753347"/>
<feature type="region of interest" description="Disordered" evidence="1">
    <location>
        <begin position="180"/>
        <end position="221"/>
    </location>
</feature>
<dbReference type="OrthoDB" id="5969565at2759"/>
<evidence type="ECO:0000256" key="1">
    <source>
        <dbReference type="SAM" id="MobiDB-lite"/>
    </source>
</evidence>
<evidence type="ECO:0000313" key="4">
    <source>
        <dbReference type="Proteomes" id="UP000009022"/>
    </source>
</evidence>